<dbReference type="RefSeq" id="WP_008619409.1">
    <property type="nucleotide sequence ID" value="NZ_AONQ01000048.1"/>
</dbReference>
<dbReference type="PATRIC" id="fig|1244869.3.peg.3204"/>
<dbReference type="OrthoDB" id="9769144at2"/>
<dbReference type="EMBL" id="AONQ01000048">
    <property type="protein sequence ID" value="EME68895.1"/>
    <property type="molecule type" value="Genomic_DNA"/>
</dbReference>
<dbReference type="Proteomes" id="UP000011744">
    <property type="component" value="Unassembled WGS sequence"/>
</dbReference>
<feature type="transmembrane region" description="Helical" evidence="1">
    <location>
        <begin position="661"/>
        <end position="679"/>
    </location>
</feature>
<keyword evidence="1" id="KW-0472">Membrane</keyword>
<protein>
    <recommendedName>
        <fullName evidence="4">Glutamine amidotransferase domain-containing protein</fullName>
    </recommendedName>
</protein>
<dbReference type="Gene3D" id="3.40.50.880">
    <property type="match status" value="1"/>
</dbReference>
<dbReference type="SUPFAM" id="SSF52317">
    <property type="entry name" value="Class I glutamine amidotransferase-like"/>
    <property type="match status" value="1"/>
</dbReference>
<evidence type="ECO:0008006" key="4">
    <source>
        <dbReference type="Google" id="ProtNLM"/>
    </source>
</evidence>
<evidence type="ECO:0000256" key="1">
    <source>
        <dbReference type="SAM" id="Phobius"/>
    </source>
</evidence>
<evidence type="ECO:0000313" key="2">
    <source>
        <dbReference type="EMBL" id="EME68895.1"/>
    </source>
</evidence>
<organism evidence="2 3">
    <name type="scientific">Paramagnetospirillum caucaseum</name>
    <dbReference type="NCBI Taxonomy" id="1244869"/>
    <lineage>
        <taxon>Bacteria</taxon>
        <taxon>Pseudomonadati</taxon>
        <taxon>Pseudomonadota</taxon>
        <taxon>Alphaproteobacteria</taxon>
        <taxon>Rhodospirillales</taxon>
        <taxon>Magnetospirillaceae</taxon>
        <taxon>Paramagnetospirillum</taxon>
    </lineage>
</organism>
<comment type="caution">
    <text evidence="2">The sequence shown here is derived from an EMBL/GenBank/DDBJ whole genome shotgun (WGS) entry which is preliminary data.</text>
</comment>
<sequence length="684" mass="72662">MSVSSIAFAPLFPWPAIAALGAAALLLIGIGAWRRASGTWLRALVLAALLAALANPRLLAENRTPLPDVALVVVDDSPSQGIGERRAQAQAALDELTRRLALLPGLEVRVERVGAEPGQDRGTRLFEAAGRALVDVPRRRLAGVTLITDGRVHDVPADLGRSLGAPVHTLLTGRPDERDRRMVPGASPAFALVGETATLAFRVEDQGGKGEAVVAVRVDGKPFAAFTAPLNRDATLEVPIRHAGANVVELEVEPGPGELSLANNRTALSISGVRNRLKVLLVSGEPHAGERTWRNLLKSDPAVDLVHFTILRPPEKDDQTPIREMSLISFPVRELFEEKLSEFDLIIFDRYRRRGVLAAAYYRNLARYVKEGGALLAAVGPEFAEADGIGESALAEVLPALATGRRLDRAFRPRLTETGRRHPVMAGLPGTRPGDTPWGGWMRQIEVGTAKGATLLTGIDDRPLVVLDRVGDGRVAMVLSDTLWLWARGWEGGGPHAEMARRLGHWLMKEPDLEEDALTAQVEGDRLAVAARGAEGPVEATITAPDGTQVPLILQPDAEGVARGVAETGQTGLWRVATSDGRVALAAAGNAAPVELAELTATSGRLAPVAGATGGMLAWLAERGVPDPRRIAPGSTAGGQGWMGLEEKGDHVVDGLREISLLPALALALLCLAGLLAAWRNETR</sequence>
<dbReference type="PANTHER" id="PTHR37947:SF1">
    <property type="entry name" value="BLL2462 PROTEIN"/>
    <property type="match status" value="1"/>
</dbReference>
<gene>
    <name evidence="2" type="ORF">H261_15979</name>
</gene>
<dbReference type="PANTHER" id="PTHR37947">
    <property type="entry name" value="BLL2462 PROTEIN"/>
    <property type="match status" value="1"/>
</dbReference>
<reference evidence="2 3" key="1">
    <citation type="journal article" date="2014" name="Genome Announc.">
        <title>Draft Genome Sequence of Magnetospirillum sp. Strain SO-1, a Freshwater Magnetotactic Bacterium Isolated from the Ol'khovka River, Russia.</title>
        <authorList>
            <person name="Grouzdev D.S."/>
            <person name="Dziuba M.V."/>
            <person name="Sukhacheva M.S."/>
            <person name="Mardanov A.V."/>
            <person name="Beletskiy A.V."/>
            <person name="Kuznetsov B.B."/>
            <person name="Skryabin K.G."/>
        </authorList>
    </citation>
    <scope>NUCLEOTIDE SEQUENCE [LARGE SCALE GENOMIC DNA]</scope>
    <source>
        <strain evidence="2 3">SO-1</strain>
    </source>
</reference>
<feature type="transmembrane region" description="Helical" evidence="1">
    <location>
        <begin position="12"/>
        <end position="33"/>
    </location>
</feature>
<dbReference type="AlphaFoldDB" id="M2Z3F4"/>
<name>M2Z3F4_9PROT</name>
<proteinExistence type="predicted"/>
<evidence type="ECO:0000313" key="3">
    <source>
        <dbReference type="Proteomes" id="UP000011744"/>
    </source>
</evidence>
<feature type="transmembrane region" description="Helical" evidence="1">
    <location>
        <begin position="40"/>
        <end position="59"/>
    </location>
</feature>
<keyword evidence="3" id="KW-1185">Reference proteome</keyword>
<dbReference type="eggNOG" id="COG5426">
    <property type="taxonomic scope" value="Bacteria"/>
</dbReference>
<dbReference type="InterPro" id="IPR029062">
    <property type="entry name" value="Class_I_gatase-like"/>
</dbReference>
<keyword evidence="1" id="KW-0812">Transmembrane</keyword>
<dbReference type="STRING" id="1244869.H261_15979"/>
<accession>M2Z3F4</accession>
<keyword evidence="1" id="KW-1133">Transmembrane helix</keyword>